<dbReference type="PANTHER" id="PTHR30055:SF234">
    <property type="entry name" value="HTH-TYPE TRANSCRIPTIONAL REGULATOR BETI"/>
    <property type="match status" value="1"/>
</dbReference>
<dbReference type="Pfam" id="PF00440">
    <property type="entry name" value="TetR_N"/>
    <property type="match status" value="1"/>
</dbReference>
<evidence type="ECO:0000256" key="1">
    <source>
        <dbReference type="ARBA" id="ARBA00023015"/>
    </source>
</evidence>
<keyword evidence="1" id="KW-0805">Transcription regulation</keyword>
<dbReference type="STRING" id="188915.AWC02_14210"/>
<proteinExistence type="predicted"/>
<keyword evidence="7" id="KW-1185">Reference proteome</keyword>
<gene>
    <name evidence="6" type="ORF">AWC02_14210</name>
</gene>
<reference evidence="6 7" key="1">
    <citation type="submission" date="2016-01" db="EMBL/GenBank/DDBJ databases">
        <title>The new phylogeny of the genus Mycobacterium.</title>
        <authorList>
            <person name="Tarcisio F."/>
            <person name="Conor M."/>
            <person name="Antonella G."/>
            <person name="Elisabetta G."/>
            <person name="Giulia F.S."/>
            <person name="Sara T."/>
            <person name="Anna F."/>
            <person name="Clotilde B."/>
            <person name="Roberto B."/>
            <person name="Veronica D.S."/>
            <person name="Fabio R."/>
            <person name="Monica P."/>
            <person name="Olivier J."/>
            <person name="Enrico T."/>
            <person name="Nicola S."/>
        </authorList>
    </citation>
    <scope>NUCLEOTIDE SEQUENCE [LARGE SCALE GENOMIC DNA]</scope>
    <source>
        <strain evidence="6 7">ATCC 27353</strain>
    </source>
</reference>
<evidence type="ECO:0000313" key="7">
    <source>
        <dbReference type="Proteomes" id="UP000193465"/>
    </source>
</evidence>
<dbReference type="RefSeq" id="WP_085129460.1">
    <property type="nucleotide sequence ID" value="NZ_LQOT01000044.1"/>
</dbReference>
<sequence length="210" mass="23214">MAQRWTRQRRVEHTRSVLLDAAEEVFARRGYAGAALEDIADAAGYTRGAIYSHFGAKEELFLAVIERHLQRLLTSFEDVISSFETLGELDVTQFAQRWRELVTGGPDSAALGHEFSLFLLRNPEARERLAGKRQQALDSLADYIDKHISRLGGELALPARQLAKVLIATNEGITIGSHLDGEDLHTPFLQMVLANVRPKPAPGTGSRRGG</sequence>
<evidence type="ECO:0000313" key="6">
    <source>
        <dbReference type="EMBL" id="ORV45149.1"/>
    </source>
</evidence>
<dbReference type="InterPro" id="IPR036271">
    <property type="entry name" value="Tet_transcr_reg_TetR-rel_C_sf"/>
</dbReference>
<comment type="caution">
    <text evidence="6">The sequence shown here is derived from an EMBL/GenBank/DDBJ whole genome shotgun (WGS) entry which is preliminary data.</text>
</comment>
<dbReference type="InterPro" id="IPR001647">
    <property type="entry name" value="HTH_TetR"/>
</dbReference>
<dbReference type="InterPro" id="IPR050109">
    <property type="entry name" value="HTH-type_TetR-like_transc_reg"/>
</dbReference>
<name>A0A1X1TL08_9MYCO</name>
<keyword evidence="2 4" id="KW-0238">DNA-binding</keyword>
<protein>
    <submittedName>
        <fullName evidence="6">TetR family transcriptional regulator</fullName>
    </submittedName>
</protein>
<dbReference type="SUPFAM" id="SSF46689">
    <property type="entry name" value="Homeodomain-like"/>
    <property type="match status" value="1"/>
</dbReference>
<organism evidence="6 7">
    <name type="scientific">Mycolicibacter engbaekii</name>
    <dbReference type="NCBI Taxonomy" id="188915"/>
    <lineage>
        <taxon>Bacteria</taxon>
        <taxon>Bacillati</taxon>
        <taxon>Actinomycetota</taxon>
        <taxon>Actinomycetes</taxon>
        <taxon>Mycobacteriales</taxon>
        <taxon>Mycobacteriaceae</taxon>
        <taxon>Mycolicibacter</taxon>
    </lineage>
</organism>
<accession>A0A1X1TL08</accession>
<evidence type="ECO:0000256" key="2">
    <source>
        <dbReference type="ARBA" id="ARBA00023125"/>
    </source>
</evidence>
<dbReference type="GO" id="GO:0000976">
    <property type="term" value="F:transcription cis-regulatory region binding"/>
    <property type="evidence" value="ECO:0007669"/>
    <property type="project" value="TreeGrafter"/>
</dbReference>
<dbReference type="Gene3D" id="1.10.357.10">
    <property type="entry name" value="Tetracycline Repressor, domain 2"/>
    <property type="match status" value="1"/>
</dbReference>
<dbReference type="PANTHER" id="PTHR30055">
    <property type="entry name" value="HTH-TYPE TRANSCRIPTIONAL REGULATOR RUTR"/>
    <property type="match status" value="1"/>
</dbReference>
<dbReference type="PROSITE" id="PS50977">
    <property type="entry name" value="HTH_TETR_2"/>
    <property type="match status" value="1"/>
</dbReference>
<evidence type="ECO:0000256" key="3">
    <source>
        <dbReference type="ARBA" id="ARBA00023163"/>
    </source>
</evidence>
<dbReference type="InterPro" id="IPR009057">
    <property type="entry name" value="Homeodomain-like_sf"/>
</dbReference>
<evidence type="ECO:0000259" key="5">
    <source>
        <dbReference type="PROSITE" id="PS50977"/>
    </source>
</evidence>
<dbReference type="SUPFAM" id="SSF48498">
    <property type="entry name" value="Tetracyclin repressor-like, C-terminal domain"/>
    <property type="match status" value="1"/>
</dbReference>
<feature type="domain" description="HTH tetR-type" evidence="5">
    <location>
        <begin position="12"/>
        <end position="72"/>
    </location>
</feature>
<dbReference type="EMBL" id="LQOT01000044">
    <property type="protein sequence ID" value="ORV45149.1"/>
    <property type="molecule type" value="Genomic_DNA"/>
</dbReference>
<dbReference type="Proteomes" id="UP000193465">
    <property type="component" value="Unassembled WGS sequence"/>
</dbReference>
<dbReference type="AlphaFoldDB" id="A0A1X1TL08"/>
<evidence type="ECO:0000256" key="4">
    <source>
        <dbReference type="PROSITE-ProRule" id="PRU00335"/>
    </source>
</evidence>
<dbReference type="PRINTS" id="PR00455">
    <property type="entry name" value="HTHTETR"/>
</dbReference>
<dbReference type="GO" id="GO:0003700">
    <property type="term" value="F:DNA-binding transcription factor activity"/>
    <property type="evidence" value="ECO:0007669"/>
    <property type="project" value="TreeGrafter"/>
</dbReference>
<feature type="DNA-binding region" description="H-T-H motif" evidence="4">
    <location>
        <begin position="35"/>
        <end position="54"/>
    </location>
</feature>
<keyword evidence="3" id="KW-0804">Transcription</keyword>